<organism evidence="2">
    <name type="scientific">Brassica napus</name>
    <name type="common">Rape</name>
    <dbReference type="NCBI Taxonomy" id="3708"/>
    <lineage>
        <taxon>Eukaryota</taxon>
        <taxon>Viridiplantae</taxon>
        <taxon>Streptophyta</taxon>
        <taxon>Embryophyta</taxon>
        <taxon>Tracheophyta</taxon>
        <taxon>Spermatophyta</taxon>
        <taxon>Magnoliopsida</taxon>
        <taxon>eudicotyledons</taxon>
        <taxon>Gunneridae</taxon>
        <taxon>Pentapetalae</taxon>
        <taxon>rosids</taxon>
        <taxon>malvids</taxon>
        <taxon>Brassicales</taxon>
        <taxon>Brassicaceae</taxon>
        <taxon>Brassiceae</taxon>
        <taxon>Brassica</taxon>
    </lineage>
</organism>
<feature type="compositionally biased region" description="Basic and acidic residues" evidence="1">
    <location>
        <begin position="12"/>
        <end position="21"/>
    </location>
</feature>
<proteinExistence type="predicted"/>
<sequence length="109" mass="12414">MSRLTESTSIERGGRERQKTNPYVTDRKGIFRFYFSILSLFWMGVEIAQQMVVKDEEIITLSPLYFSFSYSSPVSCPNPNSPSIESSFFSPNPIFGVSFHLLYPPDSAI</sequence>
<feature type="region of interest" description="Disordered" evidence="1">
    <location>
        <begin position="1"/>
        <end position="21"/>
    </location>
</feature>
<protein>
    <submittedName>
        <fullName evidence="2">(rape) hypothetical protein</fullName>
    </submittedName>
</protein>
<accession>A0A816I1V8</accession>
<evidence type="ECO:0000313" key="2">
    <source>
        <dbReference type="EMBL" id="CAF1701514.1"/>
    </source>
</evidence>
<feature type="compositionally biased region" description="Polar residues" evidence="1">
    <location>
        <begin position="1"/>
        <end position="10"/>
    </location>
</feature>
<evidence type="ECO:0000256" key="1">
    <source>
        <dbReference type="SAM" id="MobiDB-lite"/>
    </source>
</evidence>
<dbReference type="Proteomes" id="UP001295469">
    <property type="component" value="Chromosome C03"/>
</dbReference>
<name>A0A816I1V8_BRANA</name>
<dbReference type="EMBL" id="HG994367">
    <property type="protein sequence ID" value="CAF1701514.1"/>
    <property type="molecule type" value="Genomic_DNA"/>
</dbReference>
<reference evidence="2" key="1">
    <citation type="submission" date="2021-01" db="EMBL/GenBank/DDBJ databases">
        <authorList>
            <consortium name="Genoscope - CEA"/>
            <person name="William W."/>
        </authorList>
    </citation>
    <scope>NUCLEOTIDE SEQUENCE</scope>
</reference>
<gene>
    <name evidence="2" type="ORF">DARMORV10_C03P30910.1</name>
</gene>
<dbReference type="AlphaFoldDB" id="A0A816I1V8"/>